<dbReference type="InterPro" id="IPR029064">
    <property type="entry name" value="Ribosomal_eL30-like_sf"/>
</dbReference>
<sequence>MDKAKSSKGVIKVLKHEKQVSLSPPFHSMDKNKNFFKVEENDFPSLSEVLKKNPKSGKDSSSYNASSFTYSSKLKTLSAECSSQYVKFENVQYCEPKLEFVSSKALLKNESPLGRMAGDRHMTNAETVTKESIYAAYNVVPTSNKKSNSKLNASSSEGKNNKSECFNQCTNAKTPYGRKSVNDNRSPKTAHSESNTFEKTRYSPKMTRNLNNGTTANAQRFPFSQSLSNPRKTNSEHSAALRNNVSSSKESDRPVINAQHKRLVETNRSSCSKTGIAQDIRFSERNIIHSKASGNTSNKTRIPSNPANQMAYSSVKPGNNKAGNQSLNAQSSLIGPSETKKKKKRKSKLKRQAALQTGKILFLTPEVHSKIVSQSNNICLQKNQNILTNINDSEEYPELGLADSKTVKKSHATASVVHTKEENPTDLVTFGSGTTKENLLVSKDSSASDNLEGNLQLKLDEKHNDPVEKPDGEKSSIHSNNPITLSLFDMLVTAKPRKKEPEKKDESTDENNASAKIFKKEIIKKNISQAVNPLASSKPTIKRGKEREKPKVKRPSRMRKLIVMEKQLRKETAAMMTLEAEDENQEKSEEISPRIHDINEFSANDNLETYVENLLNYVTYNEKVNETCDIYDDVNNKTSEHLALSCEDADFQSNSKNQNVNEQSKLNNEILNKVLLSVENHMTDFSNYTNTNVISDSVANIENDFVENTGSNSTDNEKKFEKDLVDINTVEESKETCSSAIRNFNEKYLELNSINDPCCIDENLTEDGEETKTACQIHNFLNRIQESDCKITDMTKKIIPSIAGINTDVEFNSEKGNDSTEKEQSSGNFDSFEKVVSGISSNSFSDQERLKATKLMLHSRKFRQYCNHFISKEIDQAVYSLIDDLARFQDRMYQKDPVKAKIRRRLVYGIKEIKKHMKLKKVKCIIIATDIEDIKIEGGLNDSLRELISLAEAYHIPYVFSHRRFNLGKVCRKSAPVSCVGIFNYEGSEKNFKKMLELHEDSKHDYFEVTKKLASELTEDQVKELFEAEKESVLSLREASQKILREKVYFTPEGYRNYETSELLENSASIEPEDSIRVPPQQSEDSYLHMNDEKSSSIEECSEGLKKLDRDENLLQPNGTDINTILVKYKVVKEG</sequence>
<dbReference type="InterPro" id="IPR004038">
    <property type="entry name" value="Ribosomal_eL8/eL30/eS12/Gad45"/>
</dbReference>
<dbReference type="GO" id="GO:0005739">
    <property type="term" value="C:mitochondrion"/>
    <property type="evidence" value="ECO:0007669"/>
    <property type="project" value="TreeGrafter"/>
</dbReference>
<dbReference type="GO" id="GO:0003730">
    <property type="term" value="F:mRNA 3'-UTR binding"/>
    <property type="evidence" value="ECO:0007669"/>
    <property type="project" value="TreeGrafter"/>
</dbReference>
<gene>
    <name evidence="3" type="ORF">HNY73_016278</name>
</gene>
<name>A0A8T0EIB0_ARGBR</name>
<organism evidence="3 4">
    <name type="scientific">Argiope bruennichi</name>
    <name type="common">Wasp spider</name>
    <name type="synonym">Aranea bruennichi</name>
    <dbReference type="NCBI Taxonomy" id="94029"/>
    <lineage>
        <taxon>Eukaryota</taxon>
        <taxon>Metazoa</taxon>
        <taxon>Ecdysozoa</taxon>
        <taxon>Arthropoda</taxon>
        <taxon>Chelicerata</taxon>
        <taxon>Arachnida</taxon>
        <taxon>Araneae</taxon>
        <taxon>Araneomorphae</taxon>
        <taxon>Entelegynae</taxon>
        <taxon>Araneoidea</taxon>
        <taxon>Araneidae</taxon>
        <taxon>Argiope</taxon>
    </lineage>
</organism>
<feature type="compositionally biased region" description="Polar residues" evidence="1">
    <location>
        <begin position="206"/>
        <end position="232"/>
    </location>
</feature>
<feature type="region of interest" description="Disordered" evidence="1">
    <location>
        <begin position="455"/>
        <end position="482"/>
    </location>
</feature>
<dbReference type="InterPro" id="IPR040051">
    <property type="entry name" value="SECISBP2"/>
</dbReference>
<feature type="region of interest" description="Disordered" evidence="1">
    <location>
        <begin position="288"/>
        <end position="352"/>
    </location>
</feature>
<feature type="region of interest" description="Disordered" evidence="1">
    <location>
        <begin position="144"/>
        <end position="272"/>
    </location>
</feature>
<reference evidence="3" key="1">
    <citation type="journal article" date="2020" name="bioRxiv">
        <title>Chromosome-level reference genome of the European wasp spider Argiope bruennichi: a resource for studies on range expansion and evolutionary adaptation.</title>
        <authorList>
            <person name="Sheffer M.M."/>
            <person name="Hoppe A."/>
            <person name="Krehenwinkel H."/>
            <person name="Uhl G."/>
            <person name="Kuss A.W."/>
            <person name="Jensen L."/>
            <person name="Jensen C."/>
            <person name="Gillespie R.G."/>
            <person name="Hoff K.J."/>
            <person name="Prost S."/>
        </authorList>
    </citation>
    <scope>NUCLEOTIDE SEQUENCE</scope>
</reference>
<keyword evidence="4" id="KW-1185">Reference proteome</keyword>
<feature type="compositionally biased region" description="Basic residues" evidence="1">
    <location>
        <begin position="340"/>
        <end position="351"/>
    </location>
</feature>
<feature type="compositionally biased region" description="Polar residues" evidence="1">
    <location>
        <begin position="163"/>
        <end position="173"/>
    </location>
</feature>
<dbReference type="GO" id="GO:1990904">
    <property type="term" value="C:ribonucleoprotein complex"/>
    <property type="evidence" value="ECO:0007669"/>
    <property type="project" value="TreeGrafter"/>
</dbReference>
<feature type="compositionally biased region" description="Polar residues" evidence="1">
    <location>
        <begin position="292"/>
        <end position="312"/>
    </location>
</feature>
<feature type="compositionally biased region" description="Low complexity" evidence="1">
    <location>
        <begin position="144"/>
        <end position="156"/>
    </location>
</feature>
<dbReference type="PANTHER" id="PTHR13284:SF4">
    <property type="entry name" value="C2H2-TYPE DOMAIN-CONTAINING PROTEIN"/>
    <property type="match status" value="1"/>
</dbReference>
<dbReference type="GO" id="GO:0001514">
    <property type="term" value="P:selenocysteine incorporation"/>
    <property type="evidence" value="ECO:0007669"/>
    <property type="project" value="UniProtKB-ARBA"/>
</dbReference>
<dbReference type="FunFam" id="3.30.1330.30:FF:000004">
    <property type="entry name" value="selenocysteine insertion sequence-binding protein 2"/>
    <property type="match status" value="1"/>
</dbReference>
<dbReference type="GO" id="GO:0043021">
    <property type="term" value="F:ribonucleoprotein complex binding"/>
    <property type="evidence" value="ECO:0007669"/>
    <property type="project" value="TreeGrafter"/>
</dbReference>
<dbReference type="PANTHER" id="PTHR13284">
    <property type="entry name" value="GH01354P"/>
    <property type="match status" value="1"/>
</dbReference>
<feature type="compositionally biased region" description="Basic and acidic residues" evidence="1">
    <location>
        <begin position="458"/>
        <end position="476"/>
    </location>
</feature>
<protein>
    <submittedName>
        <fullName evidence="3">Selenocysteine insertion sequence-binding protein like</fullName>
    </submittedName>
</protein>
<accession>A0A8T0EIB0</accession>
<evidence type="ECO:0000313" key="3">
    <source>
        <dbReference type="EMBL" id="KAF8773637.1"/>
    </source>
</evidence>
<feature type="compositionally biased region" description="Polar residues" evidence="1">
    <location>
        <begin position="321"/>
        <end position="334"/>
    </location>
</feature>
<evidence type="ECO:0000259" key="2">
    <source>
        <dbReference type="Pfam" id="PF01248"/>
    </source>
</evidence>
<feature type="domain" description="Ribosomal protein eL8/eL30/eS12/Gadd45" evidence="2">
    <location>
        <begin position="897"/>
        <end position="989"/>
    </location>
</feature>
<proteinExistence type="predicted"/>
<dbReference type="AlphaFoldDB" id="A0A8T0EIB0"/>
<comment type="caution">
    <text evidence="3">The sequence shown here is derived from an EMBL/GenBank/DDBJ whole genome shotgun (WGS) entry which is preliminary data.</text>
</comment>
<dbReference type="SUPFAM" id="SSF55315">
    <property type="entry name" value="L30e-like"/>
    <property type="match status" value="1"/>
</dbReference>
<dbReference type="Proteomes" id="UP000807504">
    <property type="component" value="Unassembled WGS sequence"/>
</dbReference>
<evidence type="ECO:0000313" key="4">
    <source>
        <dbReference type="Proteomes" id="UP000807504"/>
    </source>
</evidence>
<dbReference type="EMBL" id="JABXBU010002227">
    <property type="protein sequence ID" value="KAF8773637.1"/>
    <property type="molecule type" value="Genomic_DNA"/>
</dbReference>
<dbReference type="Pfam" id="PF01248">
    <property type="entry name" value="Ribosomal_L7Ae"/>
    <property type="match status" value="1"/>
</dbReference>
<dbReference type="Gene3D" id="3.30.1330.30">
    <property type="match status" value="1"/>
</dbReference>
<evidence type="ECO:0000256" key="1">
    <source>
        <dbReference type="SAM" id="MobiDB-lite"/>
    </source>
</evidence>
<reference evidence="3" key="2">
    <citation type="submission" date="2020-06" db="EMBL/GenBank/DDBJ databases">
        <authorList>
            <person name="Sheffer M."/>
        </authorList>
    </citation>
    <scope>NUCLEOTIDE SEQUENCE</scope>
</reference>
<dbReference type="GO" id="GO:0035368">
    <property type="term" value="F:selenocysteine insertion sequence binding"/>
    <property type="evidence" value="ECO:0007669"/>
    <property type="project" value="InterPro"/>
</dbReference>